<dbReference type="PANTHER" id="PTHR42915:SF1">
    <property type="entry name" value="PEPTIDOGLYCAN BETA-N-ACETYLMURAMIDASE NAMZ"/>
    <property type="match status" value="1"/>
</dbReference>
<feature type="domain" description="Peptidoglycan beta-N-acetylmuramidase NamZ N-terminal" evidence="1">
    <location>
        <begin position="26"/>
        <end position="228"/>
    </location>
</feature>
<dbReference type="InterPro" id="IPR048503">
    <property type="entry name" value="NamZ_C"/>
</dbReference>
<evidence type="ECO:0000313" key="4">
    <source>
        <dbReference type="Proteomes" id="UP000317410"/>
    </source>
</evidence>
<accession>A0A4Y4B6Q6</accession>
<dbReference type="InterPro" id="IPR008302">
    <property type="entry name" value="NamZ"/>
</dbReference>
<dbReference type="InterPro" id="IPR048502">
    <property type="entry name" value="NamZ_N"/>
</dbReference>
<gene>
    <name evidence="3" type="primary">ybbC</name>
    <name evidence="3" type="ORF">MLI01_22010</name>
</gene>
<dbReference type="PANTHER" id="PTHR42915">
    <property type="entry name" value="HYPOTHETICAL 460 KDA PROTEIN IN FEUA-SIGW INTERGENIC REGION [PRECURSOR]"/>
    <property type="match status" value="1"/>
</dbReference>
<protein>
    <recommendedName>
        <fullName evidence="5">DUF1343 domain-containing protein</fullName>
    </recommendedName>
</protein>
<evidence type="ECO:0000313" key="3">
    <source>
        <dbReference type="EMBL" id="GEC76056.1"/>
    </source>
</evidence>
<comment type="caution">
    <text evidence="3">The sequence shown here is derived from an EMBL/GenBank/DDBJ whole genome shotgun (WGS) entry which is preliminary data.</text>
</comment>
<feature type="domain" description="Peptidoglycan beta-N-acetylmuramidase NamZ C-terminal" evidence="2">
    <location>
        <begin position="233"/>
        <end position="367"/>
    </location>
</feature>
<dbReference type="Gene3D" id="3.40.50.12170">
    <property type="entry name" value="Uncharacterised protein PF07075, DUF1343"/>
    <property type="match status" value="1"/>
</dbReference>
<name>A0A4Y4B6Q6_MICMQ</name>
<dbReference type="GO" id="GO:0033922">
    <property type="term" value="F:peptidoglycan beta-N-acetylmuramidase activity"/>
    <property type="evidence" value="ECO:0007669"/>
    <property type="project" value="InterPro"/>
</dbReference>
<proteinExistence type="predicted"/>
<dbReference type="Pfam" id="PF20732">
    <property type="entry name" value="NamZ_C"/>
    <property type="match status" value="1"/>
</dbReference>
<dbReference type="AlphaFoldDB" id="A0A4Y4B6Q6"/>
<sequence>MHLGIDRLLRHDLPARLLKTLRGARIGMLTNDLALTSHLTRGRASFAAEGWSLDLLFGPEHGMDGRAREGDLIGDALDRVTGVPVRSLYGDAVRPSPEDLAGLDIVLVDLPDVGARFYTYVWTLSHMLEACAEAGVAVLVLDRPNPLGGLFEQAEGPMLDEAAQSLVGRWSMPIRHGLTIGELARHWVRTRSIDVALDVVGVDGWRREDTAIGREELRWMPPSPNLPSAATALLYPGTCLAEGVNVSEGRSTAVPFRVIGAPFIDAEDFAQAITALELPGVSASPYGFTPLVRDHAGEQCEGVILHVTDATAIRPVHTGVRLLSLLAELYPDSLSERSLVPMPGESDWTPLEKLFGVRGAFRQIADGRWNDSTTLAVPDWPAAVDADLLYA</sequence>
<dbReference type="Pfam" id="PF07075">
    <property type="entry name" value="NamZ_N"/>
    <property type="match status" value="1"/>
</dbReference>
<evidence type="ECO:0000259" key="1">
    <source>
        <dbReference type="Pfam" id="PF07075"/>
    </source>
</evidence>
<dbReference type="RefSeq" id="WP_141386950.1">
    <property type="nucleotide sequence ID" value="NZ_BJNQ01000014.1"/>
</dbReference>
<dbReference type="Proteomes" id="UP000317410">
    <property type="component" value="Unassembled WGS sequence"/>
</dbReference>
<dbReference type="EMBL" id="BJNQ01000014">
    <property type="protein sequence ID" value="GEC76056.1"/>
    <property type="molecule type" value="Genomic_DNA"/>
</dbReference>
<dbReference type="PIRSF" id="PIRSF016719">
    <property type="entry name" value="UCP016719"/>
    <property type="match status" value="1"/>
</dbReference>
<dbReference type="Gene3D" id="3.90.1150.140">
    <property type="match status" value="1"/>
</dbReference>
<organism evidence="3 4">
    <name type="scientific">Microbacterium maritypicum</name>
    <name type="common">Microbacterium liquefaciens</name>
    <dbReference type="NCBI Taxonomy" id="33918"/>
    <lineage>
        <taxon>Bacteria</taxon>
        <taxon>Bacillati</taxon>
        <taxon>Actinomycetota</taxon>
        <taxon>Actinomycetes</taxon>
        <taxon>Micrococcales</taxon>
        <taxon>Microbacteriaceae</taxon>
        <taxon>Microbacterium</taxon>
    </lineage>
</organism>
<evidence type="ECO:0000259" key="2">
    <source>
        <dbReference type="Pfam" id="PF20732"/>
    </source>
</evidence>
<reference evidence="3 4" key="1">
    <citation type="submission" date="2019-06" db="EMBL/GenBank/DDBJ databases">
        <title>Whole genome shotgun sequence of Microbacterium liquefaciens NBRC 15037.</title>
        <authorList>
            <person name="Hosoyama A."/>
            <person name="Uohara A."/>
            <person name="Ohji S."/>
            <person name="Ichikawa N."/>
        </authorList>
    </citation>
    <scope>NUCLEOTIDE SEQUENCE [LARGE SCALE GENOMIC DNA]</scope>
    <source>
        <strain evidence="3 4">NBRC 15037</strain>
    </source>
</reference>
<evidence type="ECO:0008006" key="5">
    <source>
        <dbReference type="Google" id="ProtNLM"/>
    </source>
</evidence>